<dbReference type="InterPro" id="IPR052163">
    <property type="entry name" value="DGC-Regulatory_Protein"/>
</dbReference>
<dbReference type="Gene3D" id="3.30.450.20">
    <property type="entry name" value="PAS domain"/>
    <property type="match status" value="1"/>
</dbReference>
<reference evidence="2" key="1">
    <citation type="journal article" date="2021" name="PeerJ">
        <title>Extensive microbial diversity within the chicken gut microbiome revealed by metagenomics and culture.</title>
        <authorList>
            <person name="Gilroy R."/>
            <person name="Ravi A."/>
            <person name="Getino M."/>
            <person name="Pursley I."/>
            <person name="Horton D.L."/>
            <person name="Alikhan N.F."/>
            <person name="Baker D."/>
            <person name="Gharbi K."/>
            <person name="Hall N."/>
            <person name="Watson M."/>
            <person name="Adriaenssens E.M."/>
            <person name="Foster-Nyarko E."/>
            <person name="Jarju S."/>
            <person name="Secka A."/>
            <person name="Antonio M."/>
            <person name="Oren A."/>
            <person name="Chaudhuri R.R."/>
            <person name="La Ragione R."/>
            <person name="Hildebrand F."/>
            <person name="Pallen M.J."/>
        </authorList>
    </citation>
    <scope>NUCLEOTIDE SEQUENCE</scope>
    <source>
        <strain evidence="2">14324</strain>
    </source>
</reference>
<evidence type="ECO:0000259" key="1">
    <source>
        <dbReference type="PROSITE" id="PS50887"/>
    </source>
</evidence>
<organism evidence="2 3">
    <name type="scientific">Candidatus Blautia faecigallinarum</name>
    <dbReference type="NCBI Taxonomy" id="2838488"/>
    <lineage>
        <taxon>Bacteria</taxon>
        <taxon>Bacillati</taxon>
        <taxon>Bacillota</taxon>
        <taxon>Clostridia</taxon>
        <taxon>Lachnospirales</taxon>
        <taxon>Lachnospiraceae</taxon>
        <taxon>Blautia</taxon>
    </lineage>
</organism>
<dbReference type="Gene3D" id="3.30.70.270">
    <property type="match status" value="1"/>
</dbReference>
<dbReference type="Proteomes" id="UP000824041">
    <property type="component" value="Unassembled WGS sequence"/>
</dbReference>
<dbReference type="SMART" id="SM00267">
    <property type="entry name" value="GGDEF"/>
    <property type="match status" value="1"/>
</dbReference>
<dbReference type="InterPro" id="IPR035965">
    <property type="entry name" value="PAS-like_dom_sf"/>
</dbReference>
<dbReference type="InterPro" id="IPR029787">
    <property type="entry name" value="Nucleotide_cyclase"/>
</dbReference>
<evidence type="ECO:0000313" key="3">
    <source>
        <dbReference type="Proteomes" id="UP000824041"/>
    </source>
</evidence>
<dbReference type="AlphaFoldDB" id="A0A9D2DTD9"/>
<dbReference type="PANTHER" id="PTHR46663">
    <property type="entry name" value="DIGUANYLATE CYCLASE DGCT-RELATED"/>
    <property type="match status" value="1"/>
</dbReference>
<dbReference type="SUPFAM" id="SSF55073">
    <property type="entry name" value="Nucleotide cyclase"/>
    <property type="match status" value="1"/>
</dbReference>
<comment type="caution">
    <text evidence="2">The sequence shown here is derived from an EMBL/GenBank/DDBJ whole genome shotgun (WGS) entry which is preliminary data.</text>
</comment>
<gene>
    <name evidence="2" type="ORF">IAA21_07855</name>
</gene>
<dbReference type="InterPro" id="IPR043128">
    <property type="entry name" value="Rev_trsase/Diguanyl_cyclase"/>
</dbReference>
<dbReference type="PANTHER" id="PTHR46663:SF2">
    <property type="entry name" value="GGDEF DOMAIN-CONTAINING PROTEIN"/>
    <property type="match status" value="1"/>
</dbReference>
<proteinExistence type="predicted"/>
<evidence type="ECO:0000313" key="2">
    <source>
        <dbReference type="EMBL" id="HIZ22690.1"/>
    </source>
</evidence>
<protein>
    <submittedName>
        <fullName evidence="2">Sensor domain-containing diguanylate cyclase</fullName>
    </submittedName>
</protein>
<dbReference type="PROSITE" id="PS50887">
    <property type="entry name" value="GGDEF"/>
    <property type="match status" value="1"/>
</dbReference>
<name>A0A9D2DTD9_9FIRM</name>
<dbReference type="EMBL" id="DXBU01000106">
    <property type="protein sequence ID" value="HIZ22690.1"/>
    <property type="molecule type" value="Genomic_DNA"/>
</dbReference>
<feature type="domain" description="GGDEF" evidence="1">
    <location>
        <begin position="182"/>
        <end position="307"/>
    </location>
</feature>
<dbReference type="NCBIfam" id="TIGR00254">
    <property type="entry name" value="GGDEF"/>
    <property type="match status" value="1"/>
</dbReference>
<reference evidence="2" key="2">
    <citation type="submission" date="2021-04" db="EMBL/GenBank/DDBJ databases">
        <authorList>
            <person name="Gilroy R."/>
        </authorList>
    </citation>
    <scope>NUCLEOTIDE SEQUENCE</scope>
    <source>
        <strain evidence="2">14324</strain>
    </source>
</reference>
<dbReference type="Pfam" id="PF00990">
    <property type="entry name" value="GGDEF"/>
    <property type="match status" value="1"/>
</dbReference>
<dbReference type="InterPro" id="IPR000160">
    <property type="entry name" value="GGDEF_dom"/>
</dbReference>
<accession>A0A9D2DTD9</accession>
<dbReference type="SUPFAM" id="SSF55785">
    <property type="entry name" value="PYP-like sensor domain (PAS domain)"/>
    <property type="match status" value="1"/>
</dbReference>
<dbReference type="CDD" id="cd01949">
    <property type="entry name" value="GGDEF"/>
    <property type="match status" value="1"/>
</dbReference>
<sequence length="309" mass="35762">MTENHNTMLELDQYRKRYLYALKAAHVCVFEVDLKRQLYTFFENAEDIFGVPGDRILEDVRAFSKLPPDEYKKEVSEYFSHPDDWEVVDRAFRDIFAGRTATYQARMKAGKSGYIWCKVDVVPVLENGVPAKMVGVITDIDKLKLEMDKLEKRASVDAFTGLYSKKYAEDLMARILKEYEKEKHAMLIIDLDDFKHLNDTYGHSTGDDVLKVVARQLKHSVRSGDIVGRLGGDEFGVFIRDIHKAAEIREIAERLLQITDHPLKVTKSIGISIYPRDGRTFRTLYERADQALYQAKRKKNTYVLYSRAD</sequence>